<proteinExistence type="inferred from homology"/>
<keyword evidence="5 8" id="KW-1133">Transmembrane helix</keyword>
<name>A0A5J5AT90_9ASTE</name>
<keyword evidence="6 8" id="KW-0472">Membrane</keyword>
<dbReference type="CDD" id="cd18577">
    <property type="entry name" value="ABC_6TM_Pgp_ABCB1_D1_like"/>
    <property type="match status" value="1"/>
</dbReference>
<dbReference type="OrthoDB" id="6500128at2759"/>
<evidence type="ECO:0000256" key="4">
    <source>
        <dbReference type="ARBA" id="ARBA00022737"/>
    </source>
</evidence>
<feature type="transmembrane region" description="Helical" evidence="8">
    <location>
        <begin position="47"/>
        <end position="66"/>
    </location>
</feature>
<feature type="transmembrane region" description="Helical" evidence="8">
    <location>
        <begin position="149"/>
        <end position="168"/>
    </location>
</feature>
<dbReference type="PANTHER" id="PTHR45136:SF2">
    <property type="entry name" value="ABC TRANSPORTER DOMAIN-CONTAINING PROTEIN"/>
    <property type="match status" value="1"/>
</dbReference>
<feature type="transmembrane region" description="Helical" evidence="8">
    <location>
        <begin position="124"/>
        <end position="143"/>
    </location>
</feature>
<evidence type="ECO:0000256" key="2">
    <source>
        <dbReference type="ARBA" id="ARBA00022448"/>
    </source>
</evidence>
<evidence type="ECO:0000256" key="1">
    <source>
        <dbReference type="ARBA" id="ARBA00007577"/>
    </source>
</evidence>
<dbReference type="Pfam" id="PF00664">
    <property type="entry name" value="ABC_membrane"/>
    <property type="match status" value="1"/>
</dbReference>
<dbReference type="InterPro" id="IPR036640">
    <property type="entry name" value="ABC1_TM_sf"/>
</dbReference>
<evidence type="ECO:0000256" key="7">
    <source>
        <dbReference type="ARBA" id="ARBA00023180"/>
    </source>
</evidence>
<dbReference type="InterPro" id="IPR011527">
    <property type="entry name" value="ABC1_TM_dom"/>
</dbReference>
<reference evidence="10 11" key="1">
    <citation type="submission" date="2019-09" db="EMBL/GenBank/DDBJ databases">
        <title>A chromosome-level genome assembly of the Chinese tupelo Nyssa sinensis.</title>
        <authorList>
            <person name="Yang X."/>
            <person name="Kang M."/>
            <person name="Yang Y."/>
            <person name="Xiong H."/>
            <person name="Wang M."/>
            <person name="Zhang Z."/>
            <person name="Wang Z."/>
            <person name="Wu H."/>
            <person name="Ma T."/>
            <person name="Liu J."/>
            <person name="Xi Z."/>
        </authorList>
    </citation>
    <scope>NUCLEOTIDE SEQUENCE [LARGE SCALE GENOMIC DNA]</scope>
    <source>
        <strain evidence="10">J267</strain>
        <tissue evidence="10">Leaf</tissue>
    </source>
</reference>
<dbReference type="GO" id="GO:0140359">
    <property type="term" value="F:ABC-type transporter activity"/>
    <property type="evidence" value="ECO:0007669"/>
    <property type="project" value="InterPro"/>
</dbReference>
<dbReference type="GO" id="GO:0005524">
    <property type="term" value="F:ATP binding"/>
    <property type="evidence" value="ECO:0007669"/>
    <property type="project" value="InterPro"/>
</dbReference>
<evidence type="ECO:0000259" key="9">
    <source>
        <dbReference type="PROSITE" id="PS50929"/>
    </source>
</evidence>
<evidence type="ECO:0000256" key="8">
    <source>
        <dbReference type="SAM" id="Phobius"/>
    </source>
</evidence>
<evidence type="ECO:0000256" key="5">
    <source>
        <dbReference type="ARBA" id="ARBA00022989"/>
    </source>
</evidence>
<dbReference type="GO" id="GO:0016020">
    <property type="term" value="C:membrane"/>
    <property type="evidence" value="ECO:0007669"/>
    <property type="project" value="InterPro"/>
</dbReference>
<sequence length="273" mass="30031">MEKNKSFIRSIFTHADGIDILLMIVGFMGAVGDGVSTPVLLFDAVTLLYASCGFWVACFFEGYCWARTGERQATRMRSKYLKAVLRQEVGYFDLQSTTTTEVITSVSNDTLVIQDTISEKVPNFLMNVASFVGGNIIAFVVLWKLALVAFPFMLLLVIPGFMYGRTLMGLARKNRNEYNQAGNIAEQAIASVRTVYSFVGEKKTMKEFSEALQGTVKLGLEQGLTKGLGIGGDGIVFAIWAFMFWYGSRMVMYHGTRGGDVFAVGSLIAVSGR</sequence>
<dbReference type="EMBL" id="CM018042">
    <property type="protein sequence ID" value="KAA8533066.1"/>
    <property type="molecule type" value="Genomic_DNA"/>
</dbReference>
<gene>
    <name evidence="10" type="ORF">F0562_033401</name>
</gene>
<keyword evidence="11" id="KW-1185">Reference proteome</keyword>
<keyword evidence="3 8" id="KW-0812">Transmembrane</keyword>
<evidence type="ECO:0000256" key="3">
    <source>
        <dbReference type="ARBA" id="ARBA00022692"/>
    </source>
</evidence>
<dbReference type="PANTHER" id="PTHR45136">
    <property type="entry name" value="ABC TRANSPORTER DOMAIN-CONTAINING PROTEIN"/>
    <property type="match status" value="1"/>
</dbReference>
<keyword evidence="4" id="KW-0677">Repeat</keyword>
<keyword evidence="7" id="KW-0325">Glycoprotein</keyword>
<evidence type="ECO:0000256" key="6">
    <source>
        <dbReference type="ARBA" id="ARBA00023136"/>
    </source>
</evidence>
<dbReference type="AlphaFoldDB" id="A0A5J5AT90"/>
<dbReference type="Proteomes" id="UP000325577">
    <property type="component" value="Linkage Group LG19"/>
</dbReference>
<organism evidence="10 11">
    <name type="scientific">Nyssa sinensis</name>
    <dbReference type="NCBI Taxonomy" id="561372"/>
    <lineage>
        <taxon>Eukaryota</taxon>
        <taxon>Viridiplantae</taxon>
        <taxon>Streptophyta</taxon>
        <taxon>Embryophyta</taxon>
        <taxon>Tracheophyta</taxon>
        <taxon>Spermatophyta</taxon>
        <taxon>Magnoliopsida</taxon>
        <taxon>eudicotyledons</taxon>
        <taxon>Gunneridae</taxon>
        <taxon>Pentapetalae</taxon>
        <taxon>asterids</taxon>
        <taxon>Cornales</taxon>
        <taxon>Nyssaceae</taxon>
        <taxon>Nyssa</taxon>
    </lineage>
</organism>
<evidence type="ECO:0000313" key="10">
    <source>
        <dbReference type="EMBL" id="KAA8533066.1"/>
    </source>
</evidence>
<keyword evidence="2" id="KW-0813">Transport</keyword>
<evidence type="ECO:0000313" key="11">
    <source>
        <dbReference type="Proteomes" id="UP000325577"/>
    </source>
</evidence>
<comment type="similarity">
    <text evidence="1">Belongs to the ABC transporter superfamily. ABCB family. Multidrug resistance exporter (TC 3.A.1.201) subfamily.</text>
</comment>
<dbReference type="SUPFAM" id="SSF90123">
    <property type="entry name" value="ABC transporter transmembrane region"/>
    <property type="match status" value="1"/>
</dbReference>
<accession>A0A5J5AT90</accession>
<dbReference type="Gene3D" id="1.20.1560.10">
    <property type="entry name" value="ABC transporter type 1, transmembrane domain"/>
    <property type="match status" value="1"/>
</dbReference>
<protein>
    <recommendedName>
        <fullName evidence="9">ABC transmembrane type-1 domain-containing protein</fullName>
    </recommendedName>
</protein>
<feature type="transmembrane region" description="Helical" evidence="8">
    <location>
        <begin position="227"/>
        <end position="246"/>
    </location>
</feature>
<feature type="domain" description="ABC transmembrane type-1" evidence="9">
    <location>
        <begin position="27"/>
        <end position="273"/>
    </location>
</feature>
<dbReference type="PROSITE" id="PS50929">
    <property type="entry name" value="ABC_TM1F"/>
    <property type="match status" value="1"/>
</dbReference>